<accession>A0A4P9Z744</accession>
<dbReference type="SUPFAM" id="SSF50978">
    <property type="entry name" value="WD40 repeat-like"/>
    <property type="match status" value="1"/>
</dbReference>
<dbReference type="PRINTS" id="PR00320">
    <property type="entry name" value="GPROTEINBRPT"/>
</dbReference>
<dbReference type="EMBL" id="KZ989194">
    <property type="protein sequence ID" value="RKP27510.1"/>
    <property type="molecule type" value="Genomic_DNA"/>
</dbReference>
<gene>
    <name evidence="11" type="ORF">SYNPS1DRAFT_12561</name>
</gene>
<evidence type="ECO:0000256" key="6">
    <source>
        <dbReference type="ARBA" id="ARBA00023163"/>
    </source>
</evidence>
<evidence type="ECO:0000256" key="4">
    <source>
        <dbReference type="ARBA" id="ARBA00022737"/>
    </source>
</evidence>
<evidence type="ECO:0000256" key="9">
    <source>
        <dbReference type="SAM" id="MobiDB-lite"/>
    </source>
</evidence>
<dbReference type="Gene3D" id="2.130.10.10">
    <property type="entry name" value="YVTN repeat-like/Quinoprotein amine dehydrogenase"/>
    <property type="match status" value="3"/>
</dbReference>
<dbReference type="InterPro" id="IPR036322">
    <property type="entry name" value="WD40_repeat_dom_sf"/>
</dbReference>
<dbReference type="AlphaFoldDB" id="A0A4P9Z744"/>
<dbReference type="SMART" id="SM00667">
    <property type="entry name" value="LisH"/>
    <property type="match status" value="1"/>
</dbReference>
<keyword evidence="3 8" id="KW-0853">WD repeat</keyword>
<evidence type="ECO:0000313" key="12">
    <source>
        <dbReference type="Proteomes" id="UP000278143"/>
    </source>
</evidence>
<feature type="repeat" description="WD" evidence="8">
    <location>
        <begin position="455"/>
        <end position="489"/>
    </location>
</feature>
<dbReference type="Pfam" id="PF00400">
    <property type="entry name" value="WD40"/>
    <property type="match status" value="6"/>
</dbReference>
<dbReference type="InterPro" id="IPR007582">
    <property type="entry name" value="TFIID_NTD2"/>
</dbReference>
<reference evidence="12" key="1">
    <citation type="journal article" date="2018" name="Nat. Microbiol.">
        <title>Leveraging single-cell genomics to expand the fungal tree of life.</title>
        <authorList>
            <person name="Ahrendt S.R."/>
            <person name="Quandt C.A."/>
            <person name="Ciobanu D."/>
            <person name="Clum A."/>
            <person name="Salamov A."/>
            <person name="Andreopoulos B."/>
            <person name="Cheng J.F."/>
            <person name="Woyke T."/>
            <person name="Pelin A."/>
            <person name="Henrissat B."/>
            <person name="Reynolds N.K."/>
            <person name="Benny G.L."/>
            <person name="Smith M.E."/>
            <person name="James T.Y."/>
            <person name="Grigoriev I.V."/>
        </authorList>
    </citation>
    <scope>NUCLEOTIDE SEQUENCE [LARGE SCALE GENOMIC DNA]</scope>
    <source>
        <strain evidence="12">Benny S71-1</strain>
    </source>
</reference>
<feature type="repeat" description="WD" evidence="8">
    <location>
        <begin position="581"/>
        <end position="614"/>
    </location>
</feature>
<feature type="repeat" description="WD" evidence="8">
    <location>
        <begin position="413"/>
        <end position="454"/>
    </location>
</feature>
<feature type="repeat" description="WD" evidence="8">
    <location>
        <begin position="539"/>
        <end position="580"/>
    </location>
</feature>
<comment type="similarity">
    <text evidence="2">Belongs to the WD repeat TAF5 family.</text>
</comment>
<dbReference type="PROSITE" id="PS50294">
    <property type="entry name" value="WD_REPEATS_REGION"/>
    <property type="match status" value="5"/>
</dbReference>
<dbReference type="GO" id="GO:0016251">
    <property type="term" value="F:RNA polymerase II general transcription initiation factor activity"/>
    <property type="evidence" value="ECO:0007669"/>
    <property type="project" value="TreeGrafter"/>
</dbReference>
<dbReference type="GO" id="GO:0005669">
    <property type="term" value="C:transcription factor TFIID complex"/>
    <property type="evidence" value="ECO:0007669"/>
    <property type="project" value="TreeGrafter"/>
</dbReference>
<dbReference type="SMART" id="SM00320">
    <property type="entry name" value="WD40"/>
    <property type="match status" value="6"/>
</dbReference>
<keyword evidence="12" id="KW-1185">Reference proteome</keyword>
<protein>
    <submittedName>
        <fullName evidence="11">WD40-repeat-containing domain protein</fullName>
    </submittedName>
</protein>
<dbReference type="PROSITE" id="PS00678">
    <property type="entry name" value="WD_REPEATS_1"/>
    <property type="match status" value="3"/>
</dbReference>
<evidence type="ECO:0000259" key="10">
    <source>
        <dbReference type="Pfam" id="PF04494"/>
    </source>
</evidence>
<evidence type="ECO:0000256" key="3">
    <source>
        <dbReference type="ARBA" id="ARBA00022574"/>
    </source>
</evidence>
<dbReference type="PANTHER" id="PTHR19879">
    <property type="entry name" value="TRANSCRIPTION INITIATION FACTOR TFIID"/>
    <property type="match status" value="1"/>
</dbReference>
<dbReference type="InterPro" id="IPR019775">
    <property type="entry name" value="WD40_repeat_CS"/>
</dbReference>
<dbReference type="CDD" id="cd08044">
    <property type="entry name" value="TAF5_NTD2"/>
    <property type="match status" value="1"/>
</dbReference>
<dbReference type="PROSITE" id="PS50896">
    <property type="entry name" value="LISH"/>
    <property type="match status" value="1"/>
</dbReference>
<proteinExistence type="inferred from homology"/>
<sequence>MASSLNERALGGDAPAGDELSAAHQEQLDRVVLAYLKRKGYRTAEDAFKREARLQTLGELSCELQPGADASITDYVLYYSQAEQSDPRVYQRSFASLLRWLDTSLDMYRPELRATLFPIFAHVYLEMLSKNLTEEARQFMEEHGEEISDEHPVEMRQLRMITSGQHVRESEFARTLLSEKYNLRMSDVALRLLVSFLLDQKHMLLLRIVSQRLNIQVLSDYGDGITDDLGVIGQTAMEMDTMNQKPVQLATPALDAALSEEIEQALRQADPTEAVPAPPAPSVLVDKFKELQKQSTTGENVEPLPLPPPTEFDIRMEVKRIKDLAKQTALDCHALPSICCYTVHNTNDNLHCMAFSEDLSLMACGFSDSYVQLWSLDGQPLRGLRSDLSLDQMNQESDLLKARDDTDHTYRRLIGHSGPVYGLSFSPDSRFLLSSSEDSTVRLWSLDTYSNVVCYRGHNYPVWDVEFGPYGFYFATASHDRTARLWSTEHPYPLRIFAGHLSDVDCLKFHPNSRYLLTGSSDQTVRMWDVQHGQCVRVLKDHRAPIYALATSSDGRLAASAGADKIIRLWDLGSGRLIKRFHGHQSSVYSLAFSAEGNLLCSGSADETVRVWDVTRELTETEQLEAKAAMKEALRMASLLLTMVHMCSVDLLGTYPTKSTPIYKVHVTRRNLAIVGGAFLPQPS</sequence>
<dbReference type="InterPro" id="IPR015943">
    <property type="entry name" value="WD40/YVTN_repeat-like_dom_sf"/>
</dbReference>
<evidence type="ECO:0000256" key="2">
    <source>
        <dbReference type="ARBA" id="ARBA00009435"/>
    </source>
</evidence>
<dbReference type="PANTHER" id="PTHR19879:SF1">
    <property type="entry name" value="CANNONBALL-RELATED"/>
    <property type="match status" value="1"/>
</dbReference>
<name>A0A4P9Z744_9FUNG</name>
<dbReference type="Pfam" id="PF04494">
    <property type="entry name" value="TFIID_NTD2"/>
    <property type="match status" value="1"/>
</dbReference>
<dbReference type="CDD" id="cd00200">
    <property type="entry name" value="WD40"/>
    <property type="match status" value="1"/>
</dbReference>
<dbReference type="OrthoDB" id="10266330at2759"/>
<dbReference type="Proteomes" id="UP000278143">
    <property type="component" value="Unassembled WGS sequence"/>
</dbReference>
<dbReference type="InterPro" id="IPR037264">
    <property type="entry name" value="TFIID_NTD2_sf"/>
</dbReference>
<comment type="subcellular location">
    <subcellularLocation>
        <location evidence="1">Nucleus</location>
    </subcellularLocation>
</comment>
<keyword evidence="4" id="KW-0677">Repeat</keyword>
<feature type="domain" description="TFIID subunit TAF5 NTD2" evidence="10">
    <location>
        <begin position="85"/>
        <end position="212"/>
    </location>
</feature>
<evidence type="ECO:0000313" key="11">
    <source>
        <dbReference type="EMBL" id="RKP27510.1"/>
    </source>
</evidence>
<dbReference type="Gene3D" id="1.25.40.500">
    <property type="entry name" value="TFIID subunit TAF5, NTD2 domain"/>
    <property type="match status" value="1"/>
</dbReference>
<keyword evidence="5" id="KW-0805">Transcription regulation</keyword>
<evidence type="ECO:0000256" key="7">
    <source>
        <dbReference type="ARBA" id="ARBA00023242"/>
    </source>
</evidence>
<dbReference type="GO" id="GO:0006367">
    <property type="term" value="P:transcription initiation at RNA polymerase II promoter"/>
    <property type="evidence" value="ECO:0007669"/>
    <property type="project" value="TreeGrafter"/>
</dbReference>
<dbReference type="SUPFAM" id="SSF160897">
    <property type="entry name" value="Taf5 N-terminal domain-like"/>
    <property type="match status" value="1"/>
</dbReference>
<organism evidence="11 12">
    <name type="scientific">Syncephalis pseudoplumigaleata</name>
    <dbReference type="NCBI Taxonomy" id="1712513"/>
    <lineage>
        <taxon>Eukaryota</taxon>
        <taxon>Fungi</taxon>
        <taxon>Fungi incertae sedis</taxon>
        <taxon>Zoopagomycota</taxon>
        <taxon>Zoopagomycotina</taxon>
        <taxon>Zoopagomycetes</taxon>
        <taxon>Zoopagales</taxon>
        <taxon>Piptocephalidaceae</taxon>
        <taxon>Syncephalis</taxon>
    </lineage>
</organism>
<feature type="repeat" description="WD" evidence="8">
    <location>
        <begin position="497"/>
        <end position="538"/>
    </location>
</feature>
<evidence type="ECO:0000256" key="8">
    <source>
        <dbReference type="PROSITE-ProRule" id="PRU00221"/>
    </source>
</evidence>
<dbReference type="InterPro" id="IPR006594">
    <property type="entry name" value="LisH"/>
</dbReference>
<keyword evidence="7" id="KW-0539">Nucleus</keyword>
<evidence type="ECO:0000256" key="5">
    <source>
        <dbReference type="ARBA" id="ARBA00023015"/>
    </source>
</evidence>
<dbReference type="InterPro" id="IPR001680">
    <property type="entry name" value="WD40_rpt"/>
</dbReference>
<dbReference type="PROSITE" id="PS50082">
    <property type="entry name" value="WD_REPEATS_2"/>
    <property type="match status" value="5"/>
</dbReference>
<evidence type="ECO:0000256" key="1">
    <source>
        <dbReference type="ARBA" id="ARBA00004123"/>
    </source>
</evidence>
<dbReference type="InterPro" id="IPR020472">
    <property type="entry name" value="WD40_PAC1"/>
</dbReference>
<feature type="region of interest" description="Disordered" evidence="9">
    <location>
        <begin position="1"/>
        <end position="21"/>
    </location>
</feature>
<keyword evidence="6" id="KW-0804">Transcription</keyword>